<feature type="transmembrane region" description="Helical" evidence="6">
    <location>
        <begin position="265"/>
        <end position="284"/>
    </location>
</feature>
<feature type="transmembrane region" description="Helical" evidence="6">
    <location>
        <begin position="54"/>
        <end position="74"/>
    </location>
</feature>
<comment type="caution">
    <text evidence="7">The sequence shown here is derived from an EMBL/GenBank/DDBJ whole genome shotgun (WGS) entry which is preliminary data.</text>
</comment>
<feature type="transmembrane region" description="Helical" evidence="6">
    <location>
        <begin position="228"/>
        <end position="250"/>
    </location>
</feature>
<evidence type="ECO:0000313" key="8">
    <source>
        <dbReference type="Proteomes" id="UP001629059"/>
    </source>
</evidence>
<dbReference type="Pfam" id="PF13440">
    <property type="entry name" value="Polysacc_synt_3"/>
    <property type="match status" value="1"/>
</dbReference>
<organism evidence="7 8">
    <name type="scientific">Flavobacterium rhizophilum</name>
    <dbReference type="NCBI Taxonomy" id="3163296"/>
    <lineage>
        <taxon>Bacteria</taxon>
        <taxon>Pseudomonadati</taxon>
        <taxon>Bacteroidota</taxon>
        <taxon>Flavobacteriia</taxon>
        <taxon>Flavobacteriales</taxon>
        <taxon>Flavobacteriaceae</taxon>
        <taxon>Flavobacterium</taxon>
    </lineage>
</organism>
<evidence type="ECO:0000256" key="5">
    <source>
        <dbReference type="ARBA" id="ARBA00023136"/>
    </source>
</evidence>
<evidence type="ECO:0000256" key="2">
    <source>
        <dbReference type="ARBA" id="ARBA00022475"/>
    </source>
</evidence>
<dbReference type="InterPro" id="IPR050833">
    <property type="entry name" value="Poly_Biosynth_Transport"/>
</dbReference>
<evidence type="ECO:0000256" key="6">
    <source>
        <dbReference type="SAM" id="Phobius"/>
    </source>
</evidence>
<feature type="transmembrane region" description="Helical" evidence="6">
    <location>
        <begin position="399"/>
        <end position="420"/>
    </location>
</feature>
<evidence type="ECO:0000313" key="7">
    <source>
        <dbReference type="EMBL" id="MFL9836513.1"/>
    </source>
</evidence>
<feature type="transmembrane region" description="Helical" evidence="6">
    <location>
        <begin position="344"/>
        <end position="366"/>
    </location>
</feature>
<dbReference type="PANTHER" id="PTHR30250:SF28">
    <property type="entry name" value="POLYSACCHARIDE BIOSYNTHESIS PROTEIN"/>
    <property type="match status" value="1"/>
</dbReference>
<keyword evidence="2" id="KW-1003">Cell membrane</keyword>
<keyword evidence="3 6" id="KW-0812">Transmembrane</keyword>
<reference evidence="7 8" key="1">
    <citation type="submission" date="2024-06" db="EMBL/GenBank/DDBJ databases">
        <authorList>
            <person name="Kaempfer P."/>
            <person name="Viver T."/>
        </authorList>
    </citation>
    <scope>NUCLEOTIDE SEQUENCE [LARGE SCALE GENOMIC DNA]</scope>
    <source>
        <strain evidence="7 8">ST-75</strain>
    </source>
</reference>
<keyword evidence="8" id="KW-1185">Reference proteome</keyword>
<proteinExistence type="predicted"/>
<keyword evidence="5 6" id="KW-0472">Membrane</keyword>
<dbReference type="EMBL" id="JBELQB010000002">
    <property type="protein sequence ID" value="MFL9836513.1"/>
    <property type="molecule type" value="Genomic_DNA"/>
</dbReference>
<evidence type="ECO:0000256" key="3">
    <source>
        <dbReference type="ARBA" id="ARBA00022692"/>
    </source>
</evidence>
<feature type="transmembrane region" description="Helical" evidence="6">
    <location>
        <begin position="86"/>
        <end position="114"/>
    </location>
</feature>
<protein>
    <submittedName>
        <fullName evidence="7">Oligosaccharide flippase family protein</fullName>
    </submittedName>
</protein>
<comment type="subcellular location">
    <subcellularLocation>
        <location evidence="1">Cell membrane</location>
        <topology evidence="1">Multi-pass membrane protein</topology>
    </subcellularLocation>
</comment>
<sequence>MINNRLRNFFSKLKSGNLKSIATMFTGTLISRVIPFLLAPVLTRIYTQEEFGRVALYLSVTQVFSVIACGRYEMSIVLPENKKEALSSMLLSVIIAFFTSFVLFVIVILFSTSLSVYLEDPKIEKWLYFLPLSIFLQATFMALSFYMVREKKFKDIAVSNIAKTFGAGLLQILLGVVKKVYDGLLIGEVFSYLFGNFRYLKQINKEKEVIKSITKKDLKSTAKRYKNFALFSTPSILLNSLSVNVINFFIPKLYSLSVLGNYSLSYKYIMFPITLIGGSVRDVFFQELNQVKHEQVKAKKVFIKYSLFLFISSFIICTVLYFIIEDLFMLVFGKEWQLAGEISKILLPLVMVRFCVNPISVVLMVYEKQKMEFVVNSLLFLAGLGAIAISSFFKHDISMFVTIFMILNVIIYIIVYFLFYKVIRDV</sequence>
<evidence type="ECO:0000256" key="1">
    <source>
        <dbReference type="ARBA" id="ARBA00004651"/>
    </source>
</evidence>
<evidence type="ECO:0000256" key="4">
    <source>
        <dbReference type="ARBA" id="ARBA00022989"/>
    </source>
</evidence>
<feature type="transmembrane region" description="Helical" evidence="6">
    <location>
        <begin position="305"/>
        <end position="324"/>
    </location>
</feature>
<dbReference type="Proteomes" id="UP001629059">
    <property type="component" value="Unassembled WGS sequence"/>
</dbReference>
<keyword evidence="4 6" id="KW-1133">Transmembrane helix</keyword>
<name>A0ABW8Y954_9FLAO</name>
<feature type="transmembrane region" description="Helical" evidence="6">
    <location>
        <begin position="373"/>
        <end position="393"/>
    </location>
</feature>
<feature type="transmembrane region" description="Helical" evidence="6">
    <location>
        <begin position="21"/>
        <end position="42"/>
    </location>
</feature>
<gene>
    <name evidence="7" type="ORF">ABS768_03330</name>
</gene>
<dbReference type="PANTHER" id="PTHR30250">
    <property type="entry name" value="PST FAMILY PREDICTED COLANIC ACID TRANSPORTER"/>
    <property type="match status" value="1"/>
</dbReference>
<accession>A0ABW8Y954</accession>
<dbReference type="RefSeq" id="WP_408073565.1">
    <property type="nucleotide sequence ID" value="NZ_JBELQB010000002.1"/>
</dbReference>
<feature type="transmembrane region" description="Helical" evidence="6">
    <location>
        <begin position="126"/>
        <end position="148"/>
    </location>
</feature>